<organism evidence="8 9">
    <name type="scientific">Cohaesibacter marisflavi</name>
    <dbReference type="NCBI Taxonomy" id="655353"/>
    <lineage>
        <taxon>Bacteria</taxon>
        <taxon>Pseudomonadati</taxon>
        <taxon>Pseudomonadota</taxon>
        <taxon>Alphaproteobacteria</taxon>
        <taxon>Hyphomicrobiales</taxon>
        <taxon>Cohaesibacteraceae</taxon>
    </lineage>
</organism>
<dbReference type="PANTHER" id="PTHR30246">
    <property type="entry name" value="2-KETO-3-DEOXY-6-PHOSPHOGLUCONATE ALDOLASE"/>
    <property type="match status" value="1"/>
</dbReference>
<dbReference type="GO" id="GO:0008675">
    <property type="term" value="F:2-dehydro-3-deoxy-phosphogluconate aldolase activity"/>
    <property type="evidence" value="ECO:0007669"/>
    <property type="project" value="UniProtKB-EC"/>
</dbReference>
<dbReference type="CDD" id="cd00452">
    <property type="entry name" value="KDPG_aldolase"/>
    <property type="match status" value="1"/>
</dbReference>
<dbReference type="EMBL" id="FOVR01000002">
    <property type="protein sequence ID" value="SFN81670.1"/>
    <property type="molecule type" value="Genomic_DNA"/>
</dbReference>
<evidence type="ECO:0000256" key="7">
    <source>
        <dbReference type="ARBA" id="ARBA00023277"/>
    </source>
</evidence>
<comment type="subunit">
    <text evidence="4">Homotrimer.</text>
</comment>
<dbReference type="STRING" id="655353.SAMN04488056_102107"/>
<dbReference type="Proteomes" id="UP000199236">
    <property type="component" value="Unassembled WGS sequence"/>
</dbReference>
<gene>
    <name evidence="8" type="ORF">SAMN04488056_102107</name>
</gene>
<evidence type="ECO:0000256" key="1">
    <source>
        <dbReference type="ARBA" id="ARBA00000654"/>
    </source>
</evidence>
<dbReference type="Gene3D" id="3.20.20.70">
    <property type="entry name" value="Aldolase class I"/>
    <property type="match status" value="1"/>
</dbReference>
<dbReference type="PANTHER" id="PTHR30246:SF1">
    <property type="entry name" value="2-DEHYDRO-3-DEOXY-6-PHOSPHOGALACTONATE ALDOLASE-RELATED"/>
    <property type="match status" value="1"/>
</dbReference>
<name>A0A1I5C3L5_9HYPH</name>
<evidence type="ECO:0000256" key="5">
    <source>
        <dbReference type="ARBA" id="ARBA00013063"/>
    </source>
</evidence>
<dbReference type="PROSITE" id="PS00159">
    <property type="entry name" value="ALDOLASE_KDPG_KHG_1"/>
    <property type="match status" value="1"/>
</dbReference>
<reference evidence="8 9" key="1">
    <citation type="submission" date="2016-10" db="EMBL/GenBank/DDBJ databases">
        <authorList>
            <person name="de Groot N.N."/>
        </authorList>
    </citation>
    <scope>NUCLEOTIDE SEQUENCE [LARGE SCALE GENOMIC DNA]</scope>
    <source>
        <strain evidence="8 9">CGMCC 1.9157</strain>
    </source>
</reference>
<dbReference type="InterPro" id="IPR031337">
    <property type="entry name" value="KDPG/KHG_AS_1"/>
</dbReference>
<evidence type="ECO:0000256" key="4">
    <source>
        <dbReference type="ARBA" id="ARBA00011233"/>
    </source>
</evidence>
<evidence type="ECO:0000256" key="6">
    <source>
        <dbReference type="ARBA" id="ARBA00023239"/>
    </source>
</evidence>
<sequence length="215" mass="22953">MHPKVSPLLSGTKVIPVLVIENADDAQPLAQCLVDNGLPVLEVTLRSHEALRAIEIIANQVEGAVIGVGSILTEMQLNAAQSAGGWFGVSPGVSERLLQALKLNDWPFLPGASTLSEIMILRDAGFMEQKLFPANIVGGVPMLRAISGPVSDVSFCPTGGITPDTADDYLIEDNVFAIGGSWIAPVDLVRAKDWHEIGRRARNAANLGRQWRTAV</sequence>
<dbReference type="Pfam" id="PF01081">
    <property type="entry name" value="Aldolase"/>
    <property type="match status" value="1"/>
</dbReference>
<dbReference type="AlphaFoldDB" id="A0A1I5C3L5"/>
<keyword evidence="7" id="KW-0119">Carbohydrate metabolism</keyword>
<keyword evidence="9" id="KW-1185">Reference proteome</keyword>
<evidence type="ECO:0000313" key="8">
    <source>
        <dbReference type="EMBL" id="SFN81670.1"/>
    </source>
</evidence>
<comment type="similarity">
    <text evidence="3">Belongs to the KHG/KDPG aldolase family.</text>
</comment>
<evidence type="ECO:0000256" key="2">
    <source>
        <dbReference type="ARBA" id="ARBA00004736"/>
    </source>
</evidence>
<evidence type="ECO:0000256" key="3">
    <source>
        <dbReference type="ARBA" id="ARBA00006906"/>
    </source>
</evidence>
<dbReference type="SUPFAM" id="SSF51569">
    <property type="entry name" value="Aldolase"/>
    <property type="match status" value="1"/>
</dbReference>
<evidence type="ECO:0000313" key="9">
    <source>
        <dbReference type="Proteomes" id="UP000199236"/>
    </source>
</evidence>
<dbReference type="InterPro" id="IPR000887">
    <property type="entry name" value="Aldlse_KDPG_KHG"/>
</dbReference>
<keyword evidence="6" id="KW-0456">Lyase</keyword>
<dbReference type="EC" id="4.1.2.14" evidence="5"/>
<dbReference type="OrthoDB" id="9805177at2"/>
<dbReference type="NCBIfam" id="TIGR01182">
    <property type="entry name" value="eda"/>
    <property type="match status" value="1"/>
</dbReference>
<comment type="pathway">
    <text evidence="2">Carbohydrate acid metabolism; 2-dehydro-3-deoxy-D-gluconate degradation; D-glyceraldehyde 3-phosphate and pyruvate from 2-dehydro-3-deoxy-D-gluconate: step 2/2.</text>
</comment>
<accession>A0A1I5C3L5</accession>
<protein>
    <recommendedName>
        <fullName evidence="5">2-dehydro-3-deoxy-phosphogluconate aldolase</fullName>
        <ecNumber evidence="5">4.1.2.14</ecNumber>
    </recommendedName>
</protein>
<dbReference type="RefSeq" id="WP_090069222.1">
    <property type="nucleotide sequence ID" value="NZ_FOVR01000002.1"/>
</dbReference>
<comment type="catalytic activity">
    <reaction evidence="1">
        <text>2-dehydro-3-deoxy-6-phospho-D-gluconate = D-glyceraldehyde 3-phosphate + pyruvate</text>
        <dbReference type="Rhea" id="RHEA:17089"/>
        <dbReference type="ChEBI" id="CHEBI:15361"/>
        <dbReference type="ChEBI" id="CHEBI:57569"/>
        <dbReference type="ChEBI" id="CHEBI:59776"/>
        <dbReference type="EC" id="4.1.2.14"/>
    </reaction>
</comment>
<proteinExistence type="inferred from homology"/>
<dbReference type="InterPro" id="IPR013785">
    <property type="entry name" value="Aldolase_TIM"/>
</dbReference>